<sequence length="282" mass="30065">MGIDPQTHRPLPQHDPSCPSFHSKNTAAACSCHPDAATLEQNTGAASVTAAATTTSAGITMISPSPYAAATDERPRPGGEVFSYQKLLGMGSDQILDVEEEDEEEARLKGPPSSPISILSQNSSGLTERYHHKNIKSGGSGDHSITSSAARDMEFCELPSLSATCDTATSCCSGTMMIKPGDLGSSPSFELYPVAAVEWDDQHGKHDAMHVPIPPLFSEAEAHKDHHHSSSSLLLNIINSDGLWDVEIVRPIEELDPSMIITEAANTDLWESHYTSCVATGL</sequence>
<organism evidence="3">
    <name type="scientific">Selaginella moellendorffii</name>
    <name type="common">Spikemoss</name>
    <dbReference type="NCBI Taxonomy" id="88036"/>
    <lineage>
        <taxon>Eukaryota</taxon>
        <taxon>Viridiplantae</taxon>
        <taxon>Streptophyta</taxon>
        <taxon>Embryophyta</taxon>
        <taxon>Tracheophyta</taxon>
        <taxon>Lycopodiopsida</taxon>
        <taxon>Selaginellales</taxon>
        <taxon>Selaginellaceae</taxon>
        <taxon>Selaginella</taxon>
    </lineage>
</organism>
<gene>
    <name evidence="2" type="ORF">SELMODRAFT_403963</name>
</gene>
<evidence type="ECO:0000313" key="3">
    <source>
        <dbReference type="Proteomes" id="UP000001514"/>
    </source>
</evidence>
<dbReference type="HOGENOM" id="CLU_988326_0_0_1"/>
<evidence type="ECO:0000313" key="2">
    <source>
        <dbReference type="EMBL" id="EFJ37055.1"/>
    </source>
</evidence>
<dbReference type="AlphaFoldDB" id="D8QT49"/>
<dbReference type="KEGG" id="smo:SELMODRAFT_403963"/>
<evidence type="ECO:0000256" key="1">
    <source>
        <dbReference type="SAM" id="MobiDB-lite"/>
    </source>
</evidence>
<dbReference type="EMBL" id="GL377566">
    <property type="protein sequence ID" value="EFJ37055.1"/>
    <property type="molecule type" value="Genomic_DNA"/>
</dbReference>
<dbReference type="InParanoid" id="D8QT49"/>
<dbReference type="Gramene" id="EFJ37055">
    <property type="protein sequence ID" value="EFJ37055"/>
    <property type="gene ID" value="SELMODRAFT_403963"/>
</dbReference>
<protein>
    <submittedName>
        <fullName evidence="2">Uncharacterized protein</fullName>
    </submittedName>
</protein>
<proteinExistence type="predicted"/>
<accession>D8QT49</accession>
<feature type="region of interest" description="Disordered" evidence="1">
    <location>
        <begin position="1"/>
        <end position="25"/>
    </location>
</feature>
<feature type="region of interest" description="Disordered" evidence="1">
    <location>
        <begin position="99"/>
        <end position="118"/>
    </location>
</feature>
<keyword evidence="3" id="KW-1185">Reference proteome</keyword>
<dbReference type="Proteomes" id="UP000001514">
    <property type="component" value="Unassembled WGS sequence"/>
</dbReference>
<reference evidence="2 3" key="1">
    <citation type="journal article" date="2011" name="Science">
        <title>The Selaginella genome identifies genetic changes associated with the evolution of vascular plants.</title>
        <authorList>
            <person name="Banks J.A."/>
            <person name="Nishiyama T."/>
            <person name="Hasebe M."/>
            <person name="Bowman J.L."/>
            <person name="Gribskov M."/>
            <person name="dePamphilis C."/>
            <person name="Albert V.A."/>
            <person name="Aono N."/>
            <person name="Aoyama T."/>
            <person name="Ambrose B.A."/>
            <person name="Ashton N.W."/>
            <person name="Axtell M.J."/>
            <person name="Barker E."/>
            <person name="Barker M.S."/>
            <person name="Bennetzen J.L."/>
            <person name="Bonawitz N.D."/>
            <person name="Chapple C."/>
            <person name="Cheng C."/>
            <person name="Correa L.G."/>
            <person name="Dacre M."/>
            <person name="DeBarry J."/>
            <person name="Dreyer I."/>
            <person name="Elias M."/>
            <person name="Engstrom E.M."/>
            <person name="Estelle M."/>
            <person name="Feng L."/>
            <person name="Finet C."/>
            <person name="Floyd S.K."/>
            <person name="Frommer W.B."/>
            <person name="Fujita T."/>
            <person name="Gramzow L."/>
            <person name="Gutensohn M."/>
            <person name="Harholt J."/>
            <person name="Hattori M."/>
            <person name="Heyl A."/>
            <person name="Hirai T."/>
            <person name="Hiwatashi Y."/>
            <person name="Ishikawa M."/>
            <person name="Iwata M."/>
            <person name="Karol K.G."/>
            <person name="Koehler B."/>
            <person name="Kolukisaoglu U."/>
            <person name="Kubo M."/>
            <person name="Kurata T."/>
            <person name="Lalonde S."/>
            <person name="Li K."/>
            <person name="Li Y."/>
            <person name="Litt A."/>
            <person name="Lyons E."/>
            <person name="Manning G."/>
            <person name="Maruyama T."/>
            <person name="Michael T.P."/>
            <person name="Mikami K."/>
            <person name="Miyazaki S."/>
            <person name="Morinaga S."/>
            <person name="Murata T."/>
            <person name="Mueller-Roeber B."/>
            <person name="Nelson D.R."/>
            <person name="Obara M."/>
            <person name="Oguri Y."/>
            <person name="Olmstead R.G."/>
            <person name="Onodera N."/>
            <person name="Petersen B.L."/>
            <person name="Pils B."/>
            <person name="Prigge M."/>
            <person name="Rensing S.A."/>
            <person name="Riano-Pachon D.M."/>
            <person name="Roberts A.W."/>
            <person name="Sato Y."/>
            <person name="Scheller H.V."/>
            <person name="Schulz B."/>
            <person name="Schulz C."/>
            <person name="Shakirov E.V."/>
            <person name="Shibagaki N."/>
            <person name="Shinohara N."/>
            <person name="Shippen D.E."/>
            <person name="Soerensen I."/>
            <person name="Sotooka R."/>
            <person name="Sugimoto N."/>
            <person name="Sugita M."/>
            <person name="Sumikawa N."/>
            <person name="Tanurdzic M."/>
            <person name="Theissen G."/>
            <person name="Ulvskov P."/>
            <person name="Wakazuki S."/>
            <person name="Weng J.K."/>
            <person name="Willats W.W."/>
            <person name="Wipf D."/>
            <person name="Wolf P.G."/>
            <person name="Yang L."/>
            <person name="Zimmer A.D."/>
            <person name="Zhu Q."/>
            <person name="Mitros T."/>
            <person name="Hellsten U."/>
            <person name="Loque D."/>
            <person name="Otillar R."/>
            <person name="Salamov A."/>
            <person name="Schmutz J."/>
            <person name="Shapiro H."/>
            <person name="Lindquist E."/>
            <person name="Lucas S."/>
            <person name="Rokhsar D."/>
            <person name="Grigoriev I.V."/>
        </authorList>
    </citation>
    <scope>NUCLEOTIDE SEQUENCE [LARGE SCALE GENOMIC DNA]</scope>
</reference>
<name>D8QT49_SELML</name>